<feature type="non-terminal residue" evidence="2">
    <location>
        <position position="1"/>
    </location>
</feature>
<comment type="caution">
    <text evidence="2">The sequence shown here is derived from an EMBL/GenBank/DDBJ whole genome shotgun (WGS) entry which is preliminary data.</text>
</comment>
<protein>
    <submittedName>
        <fullName evidence="2">Uncharacterized protein</fullName>
    </submittedName>
</protein>
<name>A0AAD5SGT3_9FUNG</name>
<proteinExistence type="predicted"/>
<feature type="region of interest" description="Disordered" evidence="1">
    <location>
        <begin position="1"/>
        <end position="51"/>
    </location>
</feature>
<dbReference type="Proteomes" id="UP001212841">
    <property type="component" value="Unassembled WGS sequence"/>
</dbReference>
<organism evidence="2 3">
    <name type="scientific">Rhizophlyctis rosea</name>
    <dbReference type="NCBI Taxonomy" id="64517"/>
    <lineage>
        <taxon>Eukaryota</taxon>
        <taxon>Fungi</taxon>
        <taxon>Fungi incertae sedis</taxon>
        <taxon>Chytridiomycota</taxon>
        <taxon>Chytridiomycota incertae sedis</taxon>
        <taxon>Chytridiomycetes</taxon>
        <taxon>Rhizophlyctidales</taxon>
        <taxon>Rhizophlyctidaceae</taxon>
        <taxon>Rhizophlyctis</taxon>
    </lineage>
</organism>
<feature type="compositionally biased region" description="Polar residues" evidence="1">
    <location>
        <begin position="20"/>
        <end position="38"/>
    </location>
</feature>
<reference evidence="2" key="1">
    <citation type="submission" date="2020-05" db="EMBL/GenBank/DDBJ databases">
        <title>Phylogenomic resolution of chytrid fungi.</title>
        <authorList>
            <person name="Stajich J.E."/>
            <person name="Amses K."/>
            <person name="Simmons R."/>
            <person name="Seto K."/>
            <person name="Myers J."/>
            <person name="Bonds A."/>
            <person name="Quandt C.A."/>
            <person name="Barry K."/>
            <person name="Liu P."/>
            <person name="Grigoriev I."/>
            <person name="Longcore J.E."/>
            <person name="James T.Y."/>
        </authorList>
    </citation>
    <scope>NUCLEOTIDE SEQUENCE</scope>
    <source>
        <strain evidence="2">JEL0318</strain>
    </source>
</reference>
<accession>A0AAD5SGT3</accession>
<evidence type="ECO:0000313" key="3">
    <source>
        <dbReference type="Proteomes" id="UP001212841"/>
    </source>
</evidence>
<dbReference type="EMBL" id="JADGJD010000134">
    <property type="protein sequence ID" value="KAJ3054493.1"/>
    <property type="molecule type" value="Genomic_DNA"/>
</dbReference>
<keyword evidence="3" id="KW-1185">Reference proteome</keyword>
<gene>
    <name evidence="2" type="ORF">HK097_001674</name>
</gene>
<evidence type="ECO:0000313" key="2">
    <source>
        <dbReference type="EMBL" id="KAJ3054493.1"/>
    </source>
</evidence>
<feature type="compositionally biased region" description="Polar residues" evidence="1">
    <location>
        <begin position="1"/>
        <end position="10"/>
    </location>
</feature>
<evidence type="ECO:0000256" key="1">
    <source>
        <dbReference type="SAM" id="MobiDB-lite"/>
    </source>
</evidence>
<feature type="non-terminal residue" evidence="2">
    <location>
        <position position="51"/>
    </location>
</feature>
<dbReference type="AlphaFoldDB" id="A0AAD5SGT3"/>
<sequence length="51" mass="5236">MDSITRSTADLSVGVHPYSTGGQYNPSGGNSGQTSGAANNDVAMRAVHRQN</sequence>